<dbReference type="SMART" id="SM00418">
    <property type="entry name" value="HTH_ARSR"/>
    <property type="match status" value="1"/>
</dbReference>
<dbReference type="SUPFAM" id="SSF46785">
    <property type="entry name" value="Winged helix' DNA-binding domain"/>
    <property type="match status" value="1"/>
</dbReference>
<dbReference type="InterPro" id="IPR036390">
    <property type="entry name" value="WH_DNA-bd_sf"/>
</dbReference>
<dbReference type="OrthoDB" id="9798835at2"/>
<gene>
    <name evidence="5" type="ORF">NCTC12020_01262</name>
</gene>
<dbReference type="InterPro" id="IPR001845">
    <property type="entry name" value="HTH_ArsR_DNA-bd_dom"/>
</dbReference>
<organism evidence="5 6">
    <name type="scientific">Veillonella criceti</name>
    <dbReference type="NCBI Taxonomy" id="103891"/>
    <lineage>
        <taxon>Bacteria</taxon>
        <taxon>Bacillati</taxon>
        <taxon>Bacillota</taxon>
        <taxon>Negativicutes</taxon>
        <taxon>Veillonellales</taxon>
        <taxon>Veillonellaceae</taxon>
        <taxon>Veillonella</taxon>
    </lineage>
</organism>
<keyword evidence="1" id="KW-0805">Transcription regulation</keyword>
<evidence type="ECO:0000259" key="4">
    <source>
        <dbReference type="PROSITE" id="PS50987"/>
    </source>
</evidence>
<feature type="domain" description="HTH arsR-type" evidence="4">
    <location>
        <begin position="1"/>
        <end position="107"/>
    </location>
</feature>
<reference evidence="5 6" key="1">
    <citation type="submission" date="2018-06" db="EMBL/GenBank/DDBJ databases">
        <authorList>
            <consortium name="Pathogen Informatics"/>
            <person name="Doyle S."/>
        </authorList>
    </citation>
    <scope>NUCLEOTIDE SEQUENCE [LARGE SCALE GENOMIC DNA]</scope>
    <source>
        <strain evidence="5 6">NCTC12020</strain>
    </source>
</reference>
<dbReference type="RefSeq" id="WP_115310419.1">
    <property type="nucleotide sequence ID" value="NZ_UHIO01000001.1"/>
</dbReference>
<dbReference type="Gene3D" id="1.10.10.10">
    <property type="entry name" value="Winged helix-like DNA-binding domain superfamily/Winged helix DNA-binding domain"/>
    <property type="match status" value="1"/>
</dbReference>
<dbReference type="CDD" id="cd00090">
    <property type="entry name" value="HTH_ARSR"/>
    <property type="match status" value="1"/>
</dbReference>
<evidence type="ECO:0000313" key="5">
    <source>
        <dbReference type="EMBL" id="SUP43639.1"/>
    </source>
</evidence>
<dbReference type="Proteomes" id="UP000255367">
    <property type="component" value="Unassembled WGS sequence"/>
</dbReference>
<keyword evidence="3" id="KW-0804">Transcription</keyword>
<sequence length="107" mass="12160">MNDKQLLDIFKVLSNESRLKILQWLKEPTKHFPPQGLHVLEDDSFKGGVCVGSIQDKLGISQSAVSHYLDLMQRAGLLESARYGKWTYYRRNNATIEAFAAYVGTEL</sequence>
<proteinExistence type="predicted"/>
<dbReference type="InterPro" id="IPR036388">
    <property type="entry name" value="WH-like_DNA-bd_sf"/>
</dbReference>
<evidence type="ECO:0000313" key="6">
    <source>
        <dbReference type="Proteomes" id="UP000255367"/>
    </source>
</evidence>
<dbReference type="PANTHER" id="PTHR33154">
    <property type="entry name" value="TRANSCRIPTIONAL REGULATOR, ARSR FAMILY"/>
    <property type="match status" value="1"/>
</dbReference>
<dbReference type="PANTHER" id="PTHR33154:SF33">
    <property type="entry name" value="TRANSCRIPTIONAL REPRESSOR SDPR"/>
    <property type="match status" value="1"/>
</dbReference>
<dbReference type="AlphaFoldDB" id="A0A380NKY5"/>
<dbReference type="InterPro" id="IPR011991">
    <property type="entry name" value="ArsR-like_HTH"/>
</dbReference>
<evidence type="ECO:0000256" key="1">
    <source>
        <dbReference type="ARBA" id="ARBA00023015"/>
    </source>
</evidence>
<evidence type="ECO:0000256" key="2">
    <source>
        <dbReference type="ARBA" id="ARBA00023125"/>
    </source>
</evidence>
<name>A0A380NKY5_9FIRM</name>
<dbReference type="PROSITE" id="PS50987">
    <property type="entry name" value="HTH_ARSR_2"/>
    <property type="match status" value="1"/>
</dbReference>
<dbReference type="InterPro" id="IPR051081">
    <property type="entry name" value="HTH_MetalResp_TranReg"/>
</dbReference>
<dbReference type="Pfam" id="PF01022">
    <property type="entry name" value="HTH_5"/>
    <property type="match status" value="1"/>
</dbReference>
<accession>A0A380NKY5</accession>
<dbReference type="EMBL" id="UHIO01000001">
    <property type="protein sequence ID" value="SUP43639.1"/>
    <property type="molecule type" value="Genomic_DNA"/>
</dbReference>
<protein>
    <submittedName>
        <fullName evidence="5">DNA-binding transcriptional repressor ArsR</fullName>
    </submittedName>
</protein>
<dbReference type="GO" id="GO:0003700">
    <property type="term" value="F:DNA-binding transcription factor activity"/>
    <property type="evidence" value="ECO:0007669"/>
    <property type="project" value="InterPro"/>
</dbReference>
<evidence type="ECO:0000256" key="3">
    <source>
        <dbReference type="ARBA" id="ARBA00023163"/>
    </source>
</evidence>
<keyword evidence="2 5" id="KW-0238">DNA-binding</keyword>
<keyword evidence="6" id="KW-1185">Reference proteome</keyword>
<dbReference type="GO" id="GO:0003677">
    <property type="term" value="F:DNA binding"/>
    <property type="evidence" value="ECO:0007669"/>
    <property type="project" value="UniProtKB-KW"/>
</dbReference>